<dbReference type="Proteomes" id="UP000465241">
    <property type="component" value="Unassembled WGS sequence"/>
</dbReference>
<evidence type="ECO:0000256" key="10">
    <source>
        <dbReference type="PIRSR" id="PIRSR000077-4"/>
    </source>
</evidence>
<dbReference type="InterPro" id="IPR005746">
    <property type="entry name" value="Thioredoxin"/>
</dbReference>
<feature type="domain" description="Thioredoxin" evidence="11">
    <location>
        <begin position="2"/>
        <end position="105"/>
    </location>
</feature>
<dbReference type="NCBIfam" id="TIGR01068">
    <property type="entry name" value="thioredoxin"/>
    <property type="match status" value="1"/>
</dbReference>
<dbReference type="RefSeq" id="WP_193490252.1">
    <property type="nucleotide sequence ID" value="NZ_BAAAMC010000015.1"/>
</dbReference>
<feature type="active site" description="Nucleophile" evidence="9">
    <location>
        <position position="33"/>
    </location>
</feature>
<feature type="disulfide bond" description="Redox-active" evidence="10">
    <location>
        <begin position="30"/>
        <end position="33"/>
    </location>
</feature>
<dbReference type="InterPro" id="IPR036249">
    <property type="entry name" value="Thioredoxin-like_sf"/>
</dbReference>
<organism evidence="12 13">
    <name type="scientific">Mycolicibacterium murale</name>
    <dbReference type="NCBI Taxonomy" id="182220"/>
    <lineage>
        <taxon>Bacteria</taxon>
        <taxon>Bacillati</taxon>
        <taxon>Actinomycetota</taxon>
        <taxon>Actinomycetes</taxon>
        <taxon>Mycobacteriales</taxon>
        <taxon>Mycobacteriaceae</taxon>
        <taxon>Mycolicibacterium</taxon>
    </lineage>
</organism>
<feature type="site" description="Deprotonates C-terminal active site Cys" evidence="9">
    <location>
        <position position="24"/>
    </location>
</feature>
<evidence type="ECO:0000313" key="13">
    <source>
        <dbReference type="Proteomes" id="UP000465241"/>
    </source>
</evidence>
<keyword evidence="6 10" id="KW-0676">Redox-active center</keyword>
<evidence type="ECO:0000256" key="2">
    <source>
        <dbReference type="ARBA" id="ARBA00008987"/>
    </source>
</evidence>
<dbReference type="PROSITE" id="PS51352">
    <property type="entry name" value="THIOREDOXIN_2"/>
    <property type="match status" value="1"/>
</dbReference>
<evidence type="ECO:0000256" key="1">
    <source>
        <dbReference type="ARBA" id="ARBA00003318"/>
    </source>
</evidence>
<dbReference type="PRINTS" id="PR00421">
    <property type="entry name" value="THIOREDOXIN"/>
</dbReference>
<dbReference type="EMBL" id="BLKT01000003">
    <property type="protein sequence ID" value="GFG59831.1"/>
    <property type="molecule type" value="Genomic_DNA"/>
</dbReference>
<sequence length="124" mass="13727">MVTKNLTYDNFEATITDNSLVLVDFWASWCGPCRAFAPVYERSAQKHPEVVHAKVDTQHERDLAATLEITSIPTVMAFRDGIVVYRQAGAMPPAALEDLISRVKTLNMADVRATIAARKAAHRA</sequence>
<evidence type="ECO:0000313" key="12">
    <source>
        <dbReference type="EMBL" id="GFG59831.1"/>
    </source>
</evidence>
<dbReference type="GO" id="GO:0005829">
    <property type="term" value="C:cytosol"/>
    <property type="evidence" value="ECO:0007669"/>
    <property type="project" value="TreeGrafter"/>
</dbReference>
<dbReference type="AlphaFoldDB" id="A0A7I9WQ26"/>
<reference evidence="12 13" key="1">
    <citation type="journal article" date="2019" name="Emerg. Microbes Infect.">
        <title>Comprehensive subspecies identification of 175 nontuberculous mycobacteria species based on 7547 genomic profiles.</title>
        <authorList>
            <person name="Matsumoto Y."/>
            <person name="Kinjo T."/>
            <person name="Motooka D."/>
            <person name="Nabeya D."/>
            <person name="Jung N."/>
            <person name="Uechi K."/>
            <person name="Horii T."/>
            <person name="Iida T."/>
            <person name="Fujita J."/>
            <person name="Nakamura S."/>
        </authorList>
    </citation>
    <scope>NUCLEOTIDE SEQUENCE [LARGE SCALE GENOMIC DNA]</scope>
    <source>
        <strain evidence="12 13">JCM 13392</strain>
    </source>
</reference>
<evidence type="ECO:0000256" key="7">
    <source>
        <dbReference type="NCBIfam" id="TIGR01068"/>
    </source>
</evidence>
<evidence type="ECO:0000259" key="11">
    <source>
        <dbReference type="PROSITE" id="PS51352"/>
    </source>
</evidence>
<accession>A0A7I9WQ26</accession>
<keyword evidence="4" id="KW-0249">Electron transport</keyword>
<feature type="site" description="Contributes to redox potential value" evidence="9">
    <location>
        <position position="32"/>
    </location>
</feature>
<comment type="function">
    <text evidence="1">Participates in various redox reactions through the reversible oxidation of its active center dithiol to a disulfide and catalyzes dithiol-disulfide exchange reactions.</text>
</comment>
<keyword evidence="3" id="KW-0813">Transport</keyword>
<gene>
    <name evidence="12" type="primary">trx_2</name>
    <name evidence="12" type="ORF">MMUR_39670</name>
</gene>
<dbReference type="CDD" id="cd02947">
    <property type="entry name" value="TRX_family"/>
    <property type="match status" value="1"/>
</dbReference>
<dbReference type="Gene3D" id="3.40.30.10">
    <property type="entry name" value="Glutaredoxin"/>
    <property type="match status" value="1"/>
</dbReference>
<evidence type="ECO:0000256" key="6">
    <source>
        <dbReference type="ARBA" id="ARBA00023284"/>
    </source>
</evidence>
<dbReference type="Pfam" id="PF00085">
    <property type="entry name" value="Thioredoxin"/>
    <property type="match status" value="1"/>
</dbReference>
<dbReference type="PANTHER" id="PTHR45663:SF40">
    <property type="entry name" value="THIOREDOXIN 2"/>
    <property type="match status" value="1"/>
</dbReference>
<dbReference type="SUPFAM" id="SSF52833">
    <property type="entry name" value="Thioredoxin-like"/>
    <property type="match status" value="1"/>
</dbReference>
<keyword evidence="13" id="KW-1185">Reference proteome</keyword>
<evidence type="ECO:0000256" key="3">
    <source>
        <dbReference type="ARBA" id="ARBA00022448"/>
    </source>
</evidence>
<comment type="similarity">
    <text evidence="2 8">Belongs to the thioredoxin family.</text>
</comment>
<evidence type="ECO:0000256" key="4">
    <source>
        <dbReference type="ARBA" id="ARBA00022982"/>
    </source>
</evidence>
<dbReference type="PANTHER" id="PTHR45663">
    <property type="entry name" value="GEO12009P1"/>
    <property type="match status" value="1"/>
</dbReference>
<dbReference type="InterPro" id="IPR013766">
    <property type="entry name" value="Thioredoxin_domain"/>
</dbReference>
<dbReference type="FunFam" id="3.40.30.10:FF:000155">
    <property type="entry name" value="Thioredoxin"/>
    <property type="match status" value="1"/>
</dbReference>
<feature type="active site" description="Nucleophile" evidence="9">
    <location>
        <position position="30"/>
    </location>
</feature>
<evidence type="ECO:0000256" key="5">
    <source>
        <dbReference type="ARBA" id="ARBA00023157"/>
    </source>
</evidence>
<dbReference type="PROSITE" id="PS00194">
    <property type="entry name" value="THIOREDOXIN_1"/>
    <property type="match status" value="1"/>
</dbReference>
<evidence type="ECO:0000256" key="9">
    <source>
        <dbReference type="PIRSR" id="PIRSR000077-1"/>
    </source>
</evidence>
<dbReference type="PIRSF" id="PIRSF000077">
    <property type="entry name" value="Thioredoxin"/>
    <property type="match status" value="1"/>
</dbReference>
<feature type="site" description="Contributes to redox potential value" evidence="9">
    <location>
        <position position="31"/>
    </location>
</feature>
<dbReference type="GO" id="GO:0015035">
    <property type="term" value="F:protein-disulfide reductase activity"/>
    <property type="evidence" value="ECO:0007669"/>
    <property type="project" value="UniProtKB-UniRule"/>
</dbReference>
<name>A0A7I9WQ26_9MYCO</name>
<protein>
    <recommendedName>
        <fullName evidence="7 8">Thioredoxin</fullName>
    </recommendedName>
</protein>
<dbReference type="InterPro" id="IPR017937">
    <property type="entry name" value="Thioredoxin_CS"/>
</dbReference>
<proteinExistence type="inferred from homology"/>
<evidence type="ECO:0000256" key="8">
    <source>
        <dbReference type="PIRNR" id="PIRNR000077"/>
    </source>
</evidence>
<keyword evidence="5 10" id="KW-1015">Disulfide bond</keyword>
<comment type="caution">
    <text evidence="12">The sequence shown here is derived from an EMBL/GenBank/DDBJ whole genome shotgun (WGS) entry which is preliminary data.</text>
</comment>